<dbReference type="Gene3D" id="1.10.10.60">
    <property type="entry name" value="Homeodomain-like"/>
    <property type="match status" value="2"/>
</dbReference>
<reference evidence="5" key="1">
    <citation type="submission" date="2020-09" db="EMBL/GenBank/DDBJ databases">
        <title>Draft Genome Sequence of Paenibacillus sp. WST5.</title>
        <authorList>
            <person name="Bao Z."/>
        </authorList>
    </citation>
    <scope>NUCLEOTIDE SEQUENCE</scope>
    <source>
        <strain evidence="5">WST5</strain>
    </source>
</reference>
<dbReference type="Pfam" id="PF12833">
    <property type="entry name" value="HTH_18"/>
    <property type="match status" value="1"/>
</dbReference>
<dbReference type="InterPro" id="IPR020449">
    <property type="entry name" value="Tscrpt_reg_AraC-type_HTH"/>
</dbReference>
<dbReference type="Proteomes" id="UP000650466">
    <property type="component" value="Unassembled WGS sequence"/>
</dbReference>
<dbReference type="SUPFAM" id="SSF46689">
    <property type="entry name" value="Homeodomain-like"/>
    <property type="match status" value="2"/>
</dbReference>
<dbReference type="SUPFAM" id="SSF51215">
    <property type="entry name" value="Regulatory protein AraC"/>
    <property type="match status" value="1"/>
</dbReference>
<dbReference type="AlphaFoldDB" id="A0A926KWU8"/>
<dbReference type="InterPro" id="IPR003313">
    <property type="entry name" value="AraC-bd"/>
</dbReference>
<keyword evidence="1" id="KW-0805">Transcription regulation</keyword>
<dbReference type="PANTHER" id="PTHR43280">
    <property type="entry name" value="ARAC-FAMILY TRANSCRIPTIONAL REGULATOR"/>
    <property type="match status" value="1"/>
</dbReference>
<proteinExistence type="predicted"/>
<dbReference type="Pfam" id="PF02311">
    <property type="entry name" value="AraC_binding"/>
    <property type="match status" value="1"/>
</dbReference>
<accession>A0A926KWU8</accession>
<dbReference type="PROSITE" id="PS01124">
    <property type="entry name" value="HTH_ARAC_FAMILY_2"/>
    <property type="match status" value="1"/>
</dbReference>
<keyword evidence="3" id="KW-0804">Transcription</keyword>
<evidence type="ECO:0000256" key="3">
    <source>
        <dbReference type="ARBA" id="ARBA00023163"/>
    </source>
</evidence>
<evidence type="ECO:0000313" key="6">
    <source>
        <dbReference type="Proteomes" id="UP000650466"/>
    </source>
</evidence>
<dbReference type="InterPro" id="IPR018062">
    <property type="entry name" value="HTH_AraC-typ_CS"/>
</dbReference>
<dbReference type="InterPro" id="IPR018060">
    <property type="entry name" value="HTH_AraC"/>
</dbReference>
<evidence type="ECO:0000313" key="5">
    <source>
        <dbReference type="EMBL" id="MBD0383693.1"/>
    </source>
</evidence>
<dbReference type="SMART" id="SM00342">
    <property type="entry name" value="HTH_ARAC"/>
    <property type="match status" value="1"/>
</dbReference>
<dbReference type="CDD" id="cd06986">
    <property type="entry name" value="cupin_MmsR-like_N"/>
    <property type="match status" value="1"/>
</dbReference>
<organism evidence="5 6">
    <name type="scientific">Paenibacillus sedimenti</name>
    <dbReference type="NCBI Taxonomy" id="2770274"/>
    <lineage>
        <taxon>Bacteria</taxon>
        <taxon>Bacillati</taxon>
        <taxon>Bacillota</taxon>
        <taxon>Bacilli</taxon>
        <taxon>Bacillales</taxon>
        <taxon>Paenibacillaceae</taxon>
        <taxon>Paenibacillus</taxon>
    </lineage>
</organism>
<dbReference type="Gene3D" id="2.60.120.280">
    <property type="entry name" value="Regulatory protein AraC"/>
    <property type="match status" value="1"/>
</dbReference>
<dbReference type="GO" id="GO:0003700">
    <property type="term" value="F:DNA-binding transcription factor activity"/>
    <property type="evidence" value="ECO:0007669"/>
    <property type="project" value="InterPro"/>
</dbReference>
<dbReference type="EMBL" id="JACVVD010000012">
    <property type="protein sequence ID" value="MBD0383693.1"/>
    <property type="molecule type" value="Genomic_DNA"/>
</dbReference>
<dbReference type="PRINTS" id="PR00032">
    <property type="entry name" value="HTHARAC"/>
</dbReference>
<dbReference type="PANTHER" id="PTHR43280:SF2">
    <property type="entry name" value="HTH-TYPE TRANSCRIPTIONAL REGULATOR EXSA"/>
    <property type="match status" value="1"/>
</dbReference>
<evidence type="ECO:0000259" key="4">
    <source>
        <dbReference type="PROSITE" id="PS01124"/>
    </source>
</evidence>
<dbReference type="RefSeq" id="WP_188177474.1">
    <property type="nucleotide sequence ID" value="NZ_JACVVD010000012.1"/>
</dbReference>
<dbReference type="InterPro" id="IPR009057">
    <property type="entry name" value="Homeodomain-like_sf"/>
</dbReference>
<protein>
    <submittedName>
        <fullName evidence="5">AraC family transcriptional regulator</fullName>
    </submittedName>
</protein>
<evidence type="ECO:0000256" key="1">
    <source>
        <dbReference type="ARBA" id="ARBA00023015"/>
    </source>
</evidence>
<feature type="domain" description="HTH araC/xylS-type" evidence="4">
    <location>
        <begin position="184"/>
        <end position="281"/>
    </location>
</feature>
<keyword evidence="6" id="KW-1185">Reference proteome</keyword>
<keyword evidence="2" id="KW-0238">DNA-binding</keyword>
<dbReference type="InterPro" id="IPR037923">
    <property type="entry name" value="HTH-like"/>
</dbReference>
<gene>
    <name evidence="5" type="ORF">ICC18_26810</name>
</gene>
<evidence type="ECO:0000256" key="2">
    <source>
        <dbReference type="ARBA" id="ARBA00023125"/>
    </source>
</evidence>
<comment type="caution">
    <text evidence="5">The sequence shown here is derived from an EMBL/GenBank/DDBJ whole genome shotgun (WGS) entry which is preliminary data.</text>
</comment>
<dbReference type="GO" id="GO:0043565">
    <property type="term" value="F:sequence-specific DNA binding"/>
    <property type="evidence" value="ECO:0007669"/>
    <property type="project" value="InterPro"/>
</dbReference>
<name>A0A926KWU8_9BACL</name>
<sequence length="291" mass="33073">MNPDHTYFTVSINPIANKADLSVLFSGEGKPVPLHQWGPAVHDYYLIHTVLSGEGVFEIRNRTYRCGPGDTFVIFPGELFSYIADADRPWHYVWVAFVGRAVGMTLSSMGVTPENAVISGSISRSIRHLYRRIRSSFQQSEYPVLEDLKAGGWLRLLLSELGQTNGHRLTDKRAAESDIERQIGQAIRYLELQYTQPVSIESLAHSLGYHRTYLCKMFKQSIGLSPMQYLLKIRMERAKQLLKTSMTIDQVASSVGFNDALYFSKQFRKWSGVAPSAYRKQHLSYSCHIIE</sequence>
<dbReference type="PROSITE" id="PS00041">
    <property type="entry name" value="HTH_ARAC_FAMILY_1"/>
    <property type="match status" value="1"/>
</dbReference>